<sequence>MSEYAGLVSRFLAYTVDAVVVAVFTGGATLVFGVVAAIVGSGAWELARLVVSSYLVLLPAVLALYCAVFWMLAGRTPGMAFLGLRVVRADGRTPGWFASFLRGLMLAYFPIGALWLLIDRRRQALHDKVARTSVVRAAPASTTP</sequence>
<evidence type="ECO:0000313" key="8">
    <source>
        <dbReference type="EMBL" id="MBB3094504.1"/>
    </source>
</evidence>
<dbReference type="GO" id="GO:0005886">
    <property type="term" value="C:plasma membrane"/>
    <property type="evidence" value="ECO:0007669"/>
    <property type="project" value="UniProtKB-SubCell"/>
</dbReference>
<evidence type="ECO:0000256" key="2">
    <source>
        <dbReference type="ARBA" id="ARBA00022475"/>
    </source>
</evidence>
<dbReference type="InterPro" id="IPR051791">
    <property type="entry name" value="Pra-immunoreactive"/>
</dbReference>
<dbReference type="PANTHER" id="PTHR36115">
    <property type="entry name" value="PROLINE-RICH ANTIGEN HOMOLOG-RELATED"/>
    <property type="match status" value="1"/>
</dbReference>
<evidence type="ECO:0000259" key="7">
    <source>
        <dbReference type="Pfam" id="PF06271"/>
    </source>
</evidence>
<dbReference type="EMBL" id="JACHXF010000003">
    <property type="protein sequence ID" value="MBB3094504.1"/>
    <property type="molecule type" value="Genomic_DNA"/>
</dbReference>
<comment type="subcellular location">
    <subcellularLocation>
        <location evidence="1">Cell membrane</location>
        <topology evidence="1">Multi-pass membrane protein</topology>
    </subcellularLocation>
</comment>
<protein>
    <submittedName>
        <fullName evidence="8">Putative RDD family membrane protein YckC</fullName>
    </submittedName>
</protein>
<feature type="transmembrane region" description="Helical" evidence="6">
    <location>
        <begin position="93"/>
        <end position="118"/>
    </location>
</feature>
<feature type="transmembrane region" description="Helical" evidence="6">
    <location>
        <begin position="51"/>
        <end position="73"/>
    </location>
</feature>
<evidence type="ECO:0000313" key="9">
    <source>
        <dbReference type="Proteomes" id="UP000590749"/>
    </source>
</evidence>
<name>A0A7W5AEH2_9ACTN</name>
<dbReference type="RefSeq" id="WP_183218767.1">
    <property type="nucleotide sequence ID" value="NZ_BMPW01000008.1"/>
</dbReference>
<dbReference type="Pfam" id="PF06271">
    <property type="entry name" value="RDD"/>
    <property type="match status" value="1"/>
</dbReference>
<keyword evidence="2" id="KW-1003">Cell membrane</keyword>
<gene>
    <name evidence="8" type="ORF">FHR83_002156</name>
</gene>
<keyword evidence="3 6" id="KW-0812">Transmembrane</keyword>
<evidence type="ECO:0000256" key="3">
    <source>
        <dbReference type="ARBA" id="ARBA00022692"/>
    </source>
</evidence>
<keyword evidence="9" id="KW-1185">Reference proteome</keyword>
<proteinExistence type="predicted"/>
<evidence type="ECO:0000256" key="1">
    <source>
        <dbReference type="ARBA" id="ARBA00004651"/>
    </source>
</evidence>
<evidence type="ECO:0000256" key="4">
    <source>
        <dbReference type="ARBA" id="ARBA00022989"/>
    </source>
</evidence>
<reference evidence="8 9" key="1">
    <citation type="submission" date="2020-08" db="EMBL/GenBank/DDBJ databases">
        <title>Genomic Encyclopedia of Type Strains, Phase III (KMG-III): the genomes of soil and plant-associated and newly described type strains.</title>
        <authorList>
            <person name="Whitman W."/>
        </authorList>
    </citation>
    <scope>NUCLEOTIDE SEQUENCE [LARGE SCALE GENOMIC DNA]</scope>
    <source>
        <strain evidence="8 9">CECT 3287</strain>
    </source>
</reference>
<feature type="domain" description="RDD" evidence="7">
    <location>
        <begin position="4"/>
        <end position="130"/>
    </location>
</feature>
<accession>A0A7W5AEH2</accession>
<keyword evidence="5 6" id="KW-0472">Membrane</keyword>
<evidence type="ECO:0000256" key="5">
    <source>
        <dbReference type="ARBA" id="ARBA00023136"/>
    </source>
</evidence>
<dbReference type="Proteomes" id="UP000590749">
    <property type="component" value="Unassembled WGS sequence"/>
</dbReference>
<comment type="caution">
    <text evidence="8">The sequence shown here is derived from an EMBL/GenBank/DDBJ whole genome shotgun (WGS) entry which is preliminary data.</text>
</comment>
<dbReference type="AlphaFoldDB" id="A0A7W5AEH2"/>
<evidence type="ECO:0000256" key="6">
    <source>
        <dbReference type="SAM" id="Phobius"/>
    </source>
</evidence>
<organism evidence="8 9">
    <name type="scientific">Actinoplanes campanulatus</name>
    <dbReference type="NCBI Taxonomy" id="113559"/>
    <lineage>
        <taxon>Bacteria</taxon>
        <taxon>Bacillati</taxon>
        <taxon>Actinomycetota</taxon>
        <taxon>Actinomycetes</taxon>
        <taxon>Micromonosporales</taxon>
        <taxon>Micromonosporaceae</taxon>
        <taxon>Actinoplanes</taxon>
    </lineage>
</organism>
<keyword evidence="4 6" id="KW-1133">Transmembrane helix</keyword>
<dbReference type="InterPro" id="IPR010432">
    <property type="entry name" value="RDD"/>
</dbReference>
<feature type="transmembrane region" description="Helical" evidence="6">
    <location>
        <begin position="12"/>
        <end position="39"/>
    </location>
</feature>